<dbReference type="AlphaFoldDB" id="A0ABD1Q3F0"/>
<dbReference type="InterPro" id="IPR002213">
    <property type="entry name" value="UDP_glucos_trans"/>
</dbReference>
<keyword evidence="1" id="KW-0808">Transferase</keyword>
<dbReference type="EMBL" id="JBFOLK010000012">
    <property type="protein sequence ID" value="KAL2470671.1"/>
    <property type="molecule type" value="Genomic_DNA"/>
</dbReference>
<protein>
    <submittedName>
        <fullName evidence="2">UDP-glycosyltransferase 87A2</fullName>
    </submittedName>
</protein>
<evidence type="ECO:0000313" key="3">
    <source>
        <dbReference type="Proteomes" id="UP001604336"/>
    </source>
</evidence>
<proteinExistence type="predicted"/>
<sequence>MDEIAGGLQESGVRYLWVARGDTARFKEKCNSRGMIIPWSEQLKVLCHSSVGGFWTHCGWNSTMEGIFAGLPMLTLPIQMDQTTISKFIVEDWKTGWNVKRETRGGDLLRREEIANLIKRFMDLESTERKEMSRRAQELQEISGRAIAEGGSSKMNLDSFLGSIAGH</sequence>
<dbReference type="GO" id="GO:0016740">
    <property type="term" value="F:transferase activity"/>
    <property type="evidence" value="ECO:0007669"/>
    <property type="project" value="UniProtKB-KW"/>
</dbReference>
<dbReference type="Proteomes" id="UP001604336">
    <property type="component" value="Unassembled WGS sequence"/>
</dbReference>
<dbReference type="Pfam" id="PF00201">
    <property type="entry name" value="UDPGT"/>
    <property type="match status" value="1"/>
</dbReference>
<dbReference type="PANTHER" id="PTHR48045">
    <property type="entry name" value="UDP-GLYCOSYLTRANSFERASE 72B1"/>
    <property type="match status" value="1"/>
</dbReference>
<evidence type="ECO:0000256" key="1">
    <source>
        <dbReference type="ARBA" id="ARBA00022679"/>
    </source>
</evidence>
<dbReference type="SUPFAM" id="SSF53756">
    <property type="entry name" value="UDP-Glycosyltransferase/glycogen phosphorylase"/>
    <property type="match status" value="1"/>
</dbReference>
<dbReference type="PANTHER" id="PTHR48045:SF22">
    <property type="entry name" value="UDP-GLUCURONOSYL_UDP-GLUCOSYLTRANSFERASE"/>
    <property type="match status" value="1"/>
</dbReference>
<comment type="caution">
    <text evidence="2">The sequence shown here is derived from an EMBL/GenBank/DDBJ whole genome shotgun (WGS) entry which is preliminary data.</text>
</comment>
<dbReference type="CDD" id="cd03784">
    <property type="entry name" value="GT1_Gtf-like"/>
    <property type="match status" value="1"/>
</dbReference>
<organism evidence="2 3">
    <name type="scientific">Abeliophyllum distichum</name>
    <dbReference type="NCBI Taxonomy" id="126358"/>
    <lineage>
        <taxon>Eukaryota</taxon>
        <taxon>Viridiplantae</taxon>
        <taxon>Streptophyta</taxon>
        <taxon>Embryophyta</taxon>
        <taxon>Tracheophyta</taxon>
        <taxon>Spermatophyta</taxon>
        <taxon>Magnoliopsida</taxon>
        <taxon>eudicotyledons</taxon>
        <taxon>Gunneridae</taxon>
        <taxon>Pentapetalae</taxon>
        <taxon>asterids</taxon>
        <taxon>lamiids</taxon>
        <taxon>Lamiales</taxon>
        <taxon>Oleaceae</taxon>
        <taxon>Forsythieae</taxon>
        <taxon>Abeliophyllum</taxon>
    </lineage>
</organism>
<accession>A0ABD1Q3F0</accession>
<reference evidence="3" key="1">
    <citation type="submission" date="2024-07" db="EMBL/GenBank/DDBJ databases">
        <title>Two chromosome-level genome assemblies of Korean endemic species Abeliophyllum distichum and Forsythia ovata (Oleaceae).</title>
        <authorList>
            <person name="Jang H."/>
        </authorList>
    </citation>
    <scope>NUCLEOTIDE SEQUENCE [LARGE SCALE GENOMIC DNA]</scope>
</reference>
<keyword evidence="3" id="KW-1185">Reference proteome</keyword>
<evidence type="ECO:0000313" key="2">
    <source>
        <dbReference type="EMBL" id="KAL2470671.1"/>
    </source>
</evidence>
<dbReference type="Gene3D" id="3.40.50.2000">
    <property type="entry name" value="Glycogen Phosphorylase B"/>
    <property type="match status" value="2"/>
</dbReference>
<name>A0ABD1Q3F0_9LAMI</name>
<gene>
    <name evidence="2" type="ORF">Adt_38807</name>
</gene>